<proteinExistence type="predicted"/>
<evidence type="ECO:0000259" key="3">
    <source>
        <dbReference type="Pfam" id="PF14451"/>
    </source>
</evidence>
<dbReference type="Proteomes" id="UP000663929">
    <property type="component" value="Chromosome"/>
</dbReference>
<keyword evidence="5" id="KW-1185">Reference proteome</keyword>
<feature type="domain" description="Ubiquitin Mut7-C" evidence="3">
    <location>
        <begin position="5"/>
        <end position="76"/>
    </location>
</feature>
<dbReference type="InterPro" id="IPR002782">
    <property type="entry name" value="Mut7-C_RNAse_dom"/>
</dbReference>
<name>A0A8A4TEA1_SULCO</name>
<feature type="domain" description="Mut7-C RNAse" evidence="2">
    <location>
        <begin position="99"/>
        <end position="241"/>
    </location>
</feature>
<dbReference type="InterPro" id="IPR016155">
    <property type="entry name" value="Mopterin_synth/thiamin_S_b"/>
</dbReference>
<dbReference type="SUPFAM" id="SSF54285">
    <property type="entry name" value="MoaD/ThiS"/>
    <property type="match status" value="1"/>
</dbReference>
<dbReference type="Pfam" id="PF14451">
    <property type="entry name" value="Ub-Mut7C"/>
    <property type="match status" value="1"/>
</dbReference>
<accession>A0A8A4TEA1</accession>
<dbReference type="EMBL" id="CP071793">
    <property type="protein sequence ID" value="QTD47554.1"/>
    <property type="molecule type" value="Genomic_DNA"/>
</dbReference>
<dbReference type="PROSITE" id="PS50889">
    <property type="entry name" value="S4"/>
    <property type="match status" value="1"/>
</dbReference>
<evidence type="ECO:0000256" key="1">
    <source>
        <dbReference type="PROSITE-ProRule" id="PRU00182"/>
    </source>
</evidence>
<dbReference type="PANTHER" id="PTHR39081">
    <property type="entry name" value="MUT7-C DOMAIN-CONTAINING PROTEIN"/>
    <property type="match status" value="1"/>
</dbReference>
<dbReference type="InterPro" id="IPR027798">
    <property type="entry name" value="Ub_Mut7C"/>
</dbReference>
<dbReference type="AlphaFoldDB" id="A0A8A4TEA1"/>
<dbReference type="KEGG" id="scor:J3U87_18335"/>
<evidence type="ECO:0000313" key="5">
    <source>
        <dbReference type="Proteomes" id="UP000663929"/>
    </source>
</evidence>
<evidence type="ECO:0000313" key="4">
    <source>
        <dbReference type="EMBL" id="QTD47554.1"/>
    </source>
</evidence>
<protein>
    <submittedName>
        <fullName evidence="4">MoaD/ThiS family protein</fullName>
    </submittedName>
</protein>
<organism evidence="4 5">
    <name type="scientific">Sulfidibacter corallicola</name>
    <dbReference type="NCBI Taxonomy" id="2818388"/>
    <lineage>
        <taxon>Bacteria</taxon>
        <taxon>Pseudomonadati</taxon>
        <taxon>Acidobacteriota</taxon>
        <taxon>Holophagae</taxon>
        <taxon>Acanthopleuribacterales</taxon>
        <taxon>Acanthopleuribacteraceae</taxon>
        <taxon>Sulfidibacter</taxon>
    </lineage>
</organism>
<dbReference type="RefSeq" id="WP_237377223.1">
    <property type="nucleotide sequence ID" value="NZ_CP071793.1"/>
</dbReference>
<reference evidence="4" key="1">
    <citation type="submission" date="2021-03" db="EMBL/GenBank/DDBJ databases">
        <title>Acanthopleuribacteraceae sp. M133.</title>
        <authorList>
            <person name="Wang G."/>
        </authorList>
    </citation>
    <scope>NUCLEOTIDE SEQUENCE</scope>
    <source>
        <strain evidence="4">M133</strain>
    </source>
</reference>
<sequence>MGTNNAFFTFSGSVRDFLPKGTTPARMSYSFQEHPSVKDAIEAIGPPHPEVCAIVVNGRPVDFGYQLFEGDVVEVFGCDAIPSGFPEDALLPNHPGERPRFVLDVHLGTLARYLRMSGFDTLYQREDLGDERIAEIAGKERRIALSRDIGLLKRGRVEYGHWLRSTDPRIQFTELVSRYPMKGYLGTQVRCSHCNGRIANVDKEQVLHRLPPSVRDHYDTVYRCESCDQLYWQGSHYVKWQGFLETL</sequence>
<evidence type="ECO:0000259" key="2">
    <source>
        <dbReference type="Pfam" id="PF01927"/>
    </source>
</evidence>
<keyword evidence="1" id="KW-0694">RNA-binding</keyword>
<dbReference type="PANTHER" id="PTHR39081:SF1">
    <property type="entry name" value="MUT7-C RNASE DOMAIN-CONTAINING PROTEIN"/>
    <property type="match status" value="1"/>
</dbReference>
<dbReference type="GO" id="GO:0003723">
    <property type="term" value="F:RNA binding"/>
    <property type="evidence" value="ECO:0007669"/>
    <property type="project" value="UniProtKB-KW"/>
</dbReference>
<dbReference type="Pfam" id="PF01927">
    <property type="entry name" value="Mut7-C"/>
    <property type="match status" value="1"/>
</dbReference>
<gene>
    <name evidence="4" type="ORF">J3U87_18335</name>
</gene>